<dbReference type="InterPro" id="IPR029058">
    <property type="entry name" value="AB_hydrolase_fold"/>
</dbReference>
<feature type="signal peptide" evidence="3">
    <location>
        <begin position="1"/>
        <end position="21"/>
    </location>
</feature>
<evidence type="ECO:0000256" key="3">
    <source>
        <dbReference type="RuleBase" id="RU361235"/>
    </source>
</evidence>
<proteinExistence type="inferred from homology"/>
<evidence type="ECO:0000256" key="2">
    <source>
        <dbReference type="ARBA" id="ARBA00022801"/>
    </source>
</evidence>
<protein>
    <recommendedName>
        <fullName evidence="3">Carboxylic ester hydrolase</fullName>
        <ecNumber evidence="3">3.1.1.-</ecNumber>
    </recommendedName>
</protein>
<dbReference type="PROSITE" id="PS51257">
    <property type="entry name" value="PROKAR_LIPOPROTEIN"/>
    <property type="match status" value="1"/>
</dbReference>
<dbReference type="Proteomes" id="UP000244722">
    <property type="component" value="Unassembled WGS sequence"/>
</dbReference>
<dbReference type="Pfam" id="PF00135">
    <property type="entry name" value="COesterase"/>
    <property type="match status" value="1"/>
</dbReference>
<dbReference type="OrthoDB" id="408631at2759"/>
<dbReference type="PROSITE" id="PS00941">
    <property type="entry name" value="CARBOXYLESTERASE_B_2"/>
    <property type="match status" value="1"/>
</dbReference>
<name>A0A2T7A606_TUBBO</name>
<sequence>MIRIGLKETLLSLLLIGGGSCAALYNSSSNSSLPIIDLGYVKQQATEYNQTYDFYHFRNIRYAAPPLGDLRFRKPQPPLSQAGIQNGDISFLESACHQAVPPTMDVGPNPLGDNFGVEDCLYLDVYVPASVKPGDNVPVLIWTYGGAYILGSKELLGDPARLIQSSDEPMIYVSFNYRLGAFGWLSPPNVTDIDANIGLHDSRAAMEWVEKYISKFGGNKGKVTVMGVSAGGGVIMHTITSNGGEGKKLPFQQAIVQSAGFDPKRTHFTDRNAQYNEFKKYANCTTLKCLRDAPTEVLRKANRDVIVLANGETGNFGPAVDGNYVPDIPIRLLSQGKYHHELKSLIASSMGFEASIQFPTPDTVTNGTFDALLSRFYSQAPEALKQQTLALYPYQGPGIPEWLRVSAFFSDTIFNCNQVWLAKSFQKSYRYVFNVPPAFHGEDIGYTFFTGPNPAVVNETTAIIHQKFITNYVTRGEPGCAMGVCFPNYANYGGSANALSVNVTEIKVVKDPFATEKCDFQIGLTEFS</sequence>
<dbReference type="InterPro" id="IPR019826">
    <property type="entry name" value="Carboxylesterase_B_AS"/>
</dbReference>
<dbReference type="InterPro" id="IPR019819">
    <property type="entry name" value="Carboxylesterase_B_CS"/>
</dbReference>
<comment type="similarity">
    <text evidence="1 3">Belongs to the type-B carboxylesterase/lipase family.</text>
</comment>
<accession>A0A2T7A606</accession>
<feature type="chain" id="PRO_5015371488" description="Carboxylic ester hydrolase" evidence="3">
    <location>
        <begin position="22"/>
        <end position="528"/>
    </location>
</feature>
<dbReference type="AlphaFoldDB" id="A0A2T7A606"/>
<keyword evidence="3" id="KW-0732">Signal</keyword>
<organism evidence="5 6">
    <name type="scientific">Tuber borchii</name>
    <name type="common">White truffle</name>
    <dbReference type="NCBI Taxonomy" id="42251"/>
    <lineage>
        <taxon>Eukaryota</taxon>
        <taxon>Fungi</taxon>
        <taxon>Dikarya</taxon>
        <taxon>Ascomycota</taxon>
        <taxon>Pezizomycotina</taxon>
        <taxon>Pezizomycetes</taxon>
        <taxon>Pezizales</taxon>
        <taxon>Tuberaceae</taxon>
        <taxon>Tuber</taxon>
    </lineage>
</organism>
<dbReference type="EC" id="3.1.1.-" evidence="3"/>
<evidence type="ECO:0000256" key="1">
    <source>
        <dbReference type="ARBA" id="ARBA00005964"/>
    </source>
</evidence>
<dbReference type="PANTHER" id="PTHR11559">
    <property type="entry name" value="CARBOXYLESTERASE"/>
    <property type="match status" value="1"/>
</dbReference>
<reference evidence="5 6" key="1">
    <citation type="submission" date="2017-04" db="EMBL/GenBank/DDBJ databases">
        <title>Draft genome sequence of Tuber borchii Vittad., a whitish edible truffle.</title>
        <authorList>
            <consortium name="DOE Joint Genome Institute"/>
            <person name="Murat C."/>
            <person name="Kuo A."/>
            <person name="Barry K.W."/>
            <person name="Clum A."/>
            <person name="Dockter R.B."/>
            <person name="Fauchery L."/>
            <person name="Iotti M."/>
            <person name="Kohler A."/>
            <person name="Labutti K."/>
            <person name="Lindquist E.A."/>
            <person name="Lipzen A."/>
            <person name="Ohm R.A."/>
            <person name="Wang M."/>
            <person name="Grigoriev I.V."/>
            <person name="Zambonelli A."/>
            <person name="Martin F.M."/>
        </authorList>
    </citation>
    <scope>NUCLEOTIDE SEQUENCE [LARGE SCALE GENOMIC DNA]</scope>
    <source>
        <strain evidence="5 6">Tbo3840</strain>
    </source>
</reference>
<evidence type="ECO:0000259" key="4">
    <source>
        <dbReference type="Pfam" id="PF00135"/>
    </source>
</evidence>
<keyword evidence="6" id="KW-1185">Reference proteome</keyword>
<comment type="caution">
    <text evidence="5">The sequence shown here is derived from an EMBL/GenBank/DDBJ whole genome shotgun (WGS) entry which is preliminary data.</text>
</comment>
<evidence type="ECO:0000313" key="5">
    <source>
        <dbReference type="EMBL" id="PUU83164.1"/>
    </source>
</evidence>
<dbReference type="GO" id="GO:0016787">
    <property type="term" value="F:hydrolase activity"/>
    <property type="evidence" value="ECO:0007669"/>
    <property type="project" value="UniProtKB-KW"/>
</dbReference>
<evidence type="ECO:0000313" key="6">
    <source>
        <dbReference type="Proteomes" id="UP000244722"/>
    </source>
</evidence>
<dbReference type="SUPFAM" id="SSF53474">
    <property type="entry name" value="alpha/beta-Hydrolases"/>
    <property type="match status" value="1"/>
</dbReference>
<dbReference type="InterPro" id="IPR002018">
    <property type="entry name" value="CarbesteraseB"/>
</dbReference>
<dbReference type="InterPro" id="IPR050309">
    <property type="entry name" value="Type-B_Carboxylest/Lipase"/>
</dbReference>
<dbReference type="PROSITE" id="PS00122">
    <property type="entry name" value="CARBOXYLESTERASE_B_1"/>
    <property type="match status" value="1"/>
</dbReference>
<dbReference type="EMBL" id="NESQ01000016">
    <property type="protein sequence ID" value="PUU83164.1"/>
    <property type="molecule type" value="Genomic_DNA"/>
</dbReference>
<keyword evidence="2 3" id="KW-0378">Hydrolase</keyword>
<gene>
    <name evidence="5" type="ORF">B9Z19DRAFT_1073146</name>
</gene>
<feature type="domain" description="Carboxylesterase type B" evidence="4">
    <location>
        <begin position="44"/>
        <end position="520"/>
    </location>
</feature>
<dbReference type="Gene3D" id="3.40.50.1820">
    <property type="entry name" value="alpha/beta hydrolase"/>
    <property type="match status" value="1"/>
</dbReference>
<dbReference type="STRING" id="42251.A0A2T7A606"/>